<gene>
    <name evidence="2" type="ORF">FHS74_003870</name>
</gene>
<dbReference type="Pfam" id="PF20256">
    <property type="entry name" value="MoCoBD_2"/>
    <property type="match status" value="2"/>
</dbReference>
<dbReference type="PANTHER" id="PTHR47495">
    <property type="entry name" value="ALDEHYDE DEHYDROGENASE"/>
    <property type="match status" value="1"/>
</dbReference>
<evidence type="ECO:0000313" key="2">
    <source>
        <dbReference type="EMBL" id="MBB6253301.1"/>
    </source>
</evidence>
<accession>A0A7X0B1L1</accession>
<dbReference type="PIRSF" id="PIRSF036389">
    <property type="entry name" value="IOR_B"/>
    <property type="match status" value="1"/>
</dbReference>
<evidence type="ECO:0000259" key="1">
    <source>
        <dbReference type="SMART" id="SM01008"/>
    </source>
</evidence>
<sequence>MADTAPDTAMGAALSLSRRAFLLSVSATAGGMALGIMPPAASGADGAGAEFSAWVVIGRDDTVIIRVPTPEIGNGAMTQVAMNVTEELACAWSRVRVEFGAIHRDYLEKGVYSAGFLPFFAGHGTDRQRMKRALQLGASARERLKVAAATRWKAAAADIDAQDGVLTHKPTGRRLRYGQVAAEAARVELAVEPTLKPESDWTFLGKASPAKLNTPDIVTGRLVFGIDVRQPGMVHAALRQPPVHGGKVKSVDADAVRGMPGVRAVVIIDPANTKGAPIRPKATFTLGDTTAQWGVAVIADHYWQAKMALDALPVDWDANPAAAAFATVEHIRAAVDARLDKAEGRVLRKAGDVAATSGARVVDGVYATPYCENAAMEPLNATALVTADGAEVWCPTQDQQQAYWVVIDETGLPPESVKLHQTFVGGGFGRRTQADDVRMAVAVAKAYPGVPVKTIWSREECFRQGRYRTPITSRFRAVLDDGTGLPAAVEAEACFTGSRPTFHLTMGFDDVPYFTSGIVPNVLIRSSAQPVHVLNGAWRGPCYNSHAFIVETFIDECAHAAGADPLDYRLRLVNTWDQSWSDCLRTAARHAGWGRQLPRGEGLGIAISGWPQAAVHAMGTIVCTVAHVAVSPAGEIRVKKIDVAFDCGRVANRDAVAAQLEGGTLFGLNAALQEELTLVDGAVVEANFDQYPMLRLADTPPIDIHFDALSGHSRMDIVGEAPVGPVSAAVGNAIFSAIGKRVRGTPFSRHDLRWI</sequence>
<reference evidence="2 3" key="1">
    <citation type="submission" date="2020-08" db="EMBL/GenBank/DDBJ databases">
        <title>Genomic Encyclopedia of Type Strains, Phase IV (KMG-IV): sequencing the most valuable type-strain genomes for metagenomic binning, comparative biology and taxonomic classification.</title>
        <authorList>
            <person name="Goeker M."/>
        </authorList>
    </citation>
    <scope>NUCLEOTIDE SEQUENCE [LARGE SCALE GENOMIC DNA]</scope>
    <source>
        <strain evidence="2 3">DSM 22198</strain>
    </source>
</reference>
<dbReference type="InterPro" id="IPR012368">
    <property type="entry name" value="OxRdtase_Mopterin-bd_su_IorB"/>
</dbReference>
<organism evidence="2 3">
    <name type="scientific">Nitrospirillum iridis</name>
    <dbReference type="NCBI Taxonomy" id="765888"/>
    <lineage>
        <taxon>Bacteria</taxon>
        <taxon>Pseudomonadati</taxon>
        <taxon>Pseudomonadota</taxon>
        <taxon>Alphaproteobacteria</taxon>
        <taxon>Rhodospirillales</taxon>
        <taxon>Azospirillaceae</taxon>
        <taxon>Nitrospirillum</taxon>
    </lineage>
</organism>
<dbReference type="InterPro" id="IPR008274">
    <property type="entry name" value="AldOxase/xan_DH_MoCoBD1"/>
</dbReference>
<feature type="domain" description="Aldehyde oxidase/xanthine dehydrogenase a/b hammerhead" evidence="1">
    <location>
        <begin position="219"/>
        <end position="320"/>
    </location>
</feature>
<dbReference type="SMART" id="SM01008">
    <property type="entry name" value="Ald_Xan_dh_C"/>
    <property type="match status" value="1"/>
</dbReference>
<protein>
    <submittedName>
        <fullName evidence="2">Isoquinoline 1-oxidoreductase beta subunit</fullName>
        <ecNumber evidence="2">1.3.99.16</ecNumber>
    </submittedName>
</protein>
<comment type="caution">
    <text evidence="2">The sequence shown here is derived from an EMBL/GenBank/DDBJ whole genome shotgun (WGS) entry which is preliminary data.</text>
</comment>
<evidence type="ECO:0000313" key="3">
    <source>
        <dbReference type="Proteomes" id="UP000539175"/>
    </source>
</evidence>
<dbReference type="SUPFAM" id="SSF56003">
    <property type="entry name" value="Molybdenum cofactor-binding domain"/>
    <property type="match status" value="2"/>
</dbReference>
<dbReference type="EMBL" id="JACIIZ010000011">
    <property type="protein sequence ID" value="MBB6253301.1"/>
    <property type="molecule type" value="Genomic_DNA"/>
</dbReference>
<dbReference type="Gene3D" id="3.90.1170.50">
    <property type="entry name" value="Aldehyde oxidase/xanthine dehydrogenase, a/b hammerhead"/>
    <property type="match status" value="1"/>
</dbReference>
<dbReference type="EC" id="1.3.99.16" evidence="2"/>
<dbReference type="InterPro" id="IPR036856">
    <property type="entry name" value="Ald_Oxase/Xan_DH_a/b_sf"/>
</dbReference>
<proteinExistence type="predicted"/>
<dbReference type="PROSITE" id="PS51318">
    <property type="entry name" value="TAT"/>
    <property type="match status" value="1"/>
</dbReference>
<dbReference type="AlphaFoldDB" id="A0A7X0B1L1"/>
<dbReference type="Pfam" id="PF02738">
    <property type="entry name" value="MoCoBD_1"/>
    <property type="match status" value="1"/>
</dbReference>
<dbReference type="InterPro" id="IPR046867">
    <property type="entry name" value="AldOxase/xan_DH_MoCoBD2"/>
</dbReference>
<dbReference type="RefSeq" id="WP_184803614.1">
    <property type="nucleotide sequence ID" value="NZ_JACIIZ010000011.1"/>
</dbReference>
<keyword evidence="2" id="KW-0560">Oxidoreductase</keyword>
<dbReference type="SUPFAM" id="SSF54665">
    <property type="entry name" value="CO dehydrogenase molybdoprotein N-domain-like"/>
    <property type="match status" value="1"/>
</dbReference>
<dbReference type="InterPro" id="IPR006311">
    <property type="entry name" value="TAT_signal"/>
</dbReference>
<name>A0A7X0B1L1_9PROT</name>
<dbReference type="InterPro" id="IPR037165">
    <property type="entry name" value="AldOxase/xan_DH_Mopterin-bd_sf"/>
</dbReference>
<dbReference type="PANTHER" id="PTHR47495:SF2">
    <property type="entry name" value="ALDEHYDE DEHYDROGENASE"/>
    <property type="match status" value="1"/>
</dbReference>
<dbReference type="InterPro" id="IPR052516">
    <property type="entry name" value="N-heterocyclic_Hydroxylase"/>
</dbReference>
<dbReference type="Gene3D" id="3.30.365.10">
    <property type="entry name" value="Aldehyde oxidase/xanthine dehydrogenase, molybdopterin binding domain"/>
    <property type="match status" value="4"/>
</dbReference>
<keyword evidence="3" id="KW-1185">Reference proteome</keyword>
<dbReference type="InterPro" id="IPR000674">
    <property type="entry name" value="Ald_Oxase/Xan_DH_a/b"/>
</dbReference>
<dbReference type="GO" id="GO:0047121">
    <property type="term" value="F:isoquinoline 1-oxidoreductase activity"/>
    <property type="evidence" value="ECO:0007669"/>
    <property type="project" value="UniProtKB-EC"/>
</dbReference>
<dbReference type="Proteomes" id="UP000539175">
    <property type="component" value="Unassembled WGS sequence"/>
</dbReference>